<proteinExistence type="inferred from homology"/>
<evidence type="ECO:0000313" key="3">
    <source>
        <dbReference type="EMBL" id="GMH20352.1"/>
    </source>
</evidence>
<feature type="compositionally biased region" description="Basic and acidic residues" evidence="2">
    <location>
        <begin position="142"/>
        <end position="184"/>
    </location>
</feature>
<dbReference type="GO" id="GO:0032451">
    <property type="term" value="F:demethylase activity"/>
    <property type="evidence" value="ECO:0007669"/>
    <property type="project" value="InterPro"/>
</dbReference>
<name>A0AAD3XWK6_NEPGR</name>
<protein>
    <recommendedName>
        <fullName evidence="5">Hydroxyproline-rich glycoprotein family protein</fullName>
    </recommendedName>
</protein>
<feature type="region of interest" description="Disordered" evidence="2">
    <location>
        <begin position="574"/>
        <end position="686"/>
    </location>
</feature>
<dbReference type="PANTHER" id="PTHR31447">
    <property type="entry name" value="HYDROXYPROLINE-RICH GLYCOPROTEIN FAMILY PROTEIN-RELATED"/>
    <property type="match status" value="1"/>
</dbReference>
<dbReference type="GO" id="GO:0003729">
    <property type="term" value="F:mRNA binding"/>
    <property type="evidence" value="ECO:0007669"/>
    <property type="project" value="InterPro"/>
</dbReference>
<dbReference type="InterPro" id="IPR037151">
    <property type="entry name" value="AlkB-like_sf"/>
</dbReference>
<evidence type="ECO:0000256" key="1">
    <source>
        <dbReference type="ARBA" id="ARBA00007879"/>
    </source>
</evidence>
<gene>
    <name evidence="3" type="ORF">Nepgr_022193</name>
</gene>
<dbReference type="SUPFAM" id="SSF51197">
    <property type="entry name" value="Clavaminate synthase-like"/>
    <property type="match status" value="1"/>
</dbReference>
<organism evidence="3 4">
    <name type="scientific">Nepenthes gracilis</name>
    <name type="common">Slender pitcher plant</name>
    <dbReference type="NCBI Taxonomy" id="150966"/>
    <lineage>
        <taxon>Eukaryota</taxon>
        <taxon>Viridiplantae</taxon>
        <taxon>Streptophyta</taxon>
        <taxon>Embryophyta</taxon>
        <taxon>Tracheophyta</taxon>
        <taxon>Spermatophyta</taxon>
        <taxon>Magnoliopsida</taxon>
        <taxon>eudicotyledons</taxon>
        <taxon>Gunneridae</taxon>
        <taxon>Pentapetalae</taxon>
        <taxon>Caryophyllales</taxon>
        <taxon>Nepenthaceae</taxon>
        <taxon>Nepenthes</taxon>
    </lineage>
</organism>
<dbReference type="InterPro" id="IPR044842">
    <property type="entry name" value="ALKBH9B/ALKBH10B-like"/>
</dbReference>
<accession>A0AAD3XWK6</accession>
<feature type="compositionally biased region" description="Low complexity" evidence="2">
    <location>
        <begin position="204"/>
        <end position="215"/>
    </location>
</feature>
<dbReference type="GO" id="GO:0006402">
    <property type="term" value="P:mRNA catabolic process"/>
    <property type="evidence" value="ECO:0007669"/>
    <property type="project" value="InterPro"/>
</dbReference>
<dbReference type="Gene3D" id="2.60.120.590">
    <property type="entry name" value="Alpha-ketoglutarate-dependent dioxygenase AlkB-like"/>
    <property type="match status" value="1"/>
</dbReference>
<comment type="similarity">
    <text evidence="1">Belongs to the alkB family.</text>
</comment>
<dbReference type="PANTHER" id="PTHR31447:SF0">
    <property type="entry name" value="HYDROXYPROLINE-RICH GLYCOPROTEIN FAMILY PROTEIN"/>
    <property type="match status" value="1"/>
</dbReference>
<dbReference type="EMBL" id="BSYO01000021">
    <property type="protein sequence ID" value="GMH20352.1"/>
    <property type="molecule type" value="Genomic_DNA"/>
</dbReference>
<dbReference type="AlphaFoldDB" id="A0AAD3XWK6"/>
<feature type="region of interest" description="Disordered" evidence="2">
    <location>
        <begin position="123"/>
        <end position="184"/>
    </location>
</feature>
<dbReference type="Proteomes" id="UP001279734">
    <property type="component" value="Unassembled WGS sequence"/>
</dbReference>
<comment type="caution">
    <text evidence="3">The sequence shown here is derived from an EMBL/GenBank/DDBJ whole genome shotgun (WGS) entry which is preliminary data.</text>
</comment>
<evidence type="ECO:0008006" key="5">
    <source>
        <dbReference type="Google" id="ProtNLM"/>
    </source>
</evidence>
<keyword evidence="4" id="KW-1185">Reference proteome</keyword>
<reference evidence="3" key="1">
    <citation type="submission" date="2023-05" db="EMBL/GenBank/DDBJ databases">
        <title>Nepenthes gracilis genome sequencing.</title>
        <authorList>
            <person name="Fukushima K."/>
        </authorList>
    </citation>
    <scope>NUCLEOTIDE SEQUENCE</scope>
    <source>
        <strain evidence="3">SING2019-196</strain>
    </source>
</reference>
<feature type="region of interest" description="Disordered" evidence="2">
    <location>
        <begin position="202"/>
        <end position="224"/>
    </location>
</feature>
<sequence>MAMPPGNMAISDKMQFPSGGGAGEIYHPQHWFHDERDEFISWLRGEFAAANSIIDSLCHHLRAVGEPGEYDVVIGCIQQRRCSWNSVLHMQQYFSIAEVIFALQHVSRRRQLRYGDQVKAGGKDFKRSGIHGVGSRQGQRVDTTEESHNLNPDSHNHDSDASITGSKEERLQTNERGEEAKFSHEVCGADDKAGPCMEISPDASSKSLNNSMRSSGNSDGTICGPIESVTEEVKDGRTSTSKGFCNLPVEITSRSTQNHNEKEILTIVPQTFTALESYDGKMVNVAEGMNMYDKLLGEPEVSKLLSLVNDLRVAGKKGQYQGRTFVVSKRPMRGHGREMIQLGVAIAYAPPEDENASGTSKDRRIEPIPGLLQDVIDRLVDMQVLPLKPDSCIIDVFNERDHSQPHSWPHWFGRPICLLFLNECDMTFGRAIGADHPGDYRGSLRLSLSPGSLLVLQGKSADLAKCAIPSIWKQRILVTFTKSQLKEIVPGGGHPLHSPAAGAVNWGPPPNRLRNHVRLKHYASIPTTGVLPAPPIRPQLSPPNCMPPLFVTPLATAVPFPAALPLLPDSAGWAAAAAPPRHPPPRLPVPGTGVFIPPPGSGNSSPPQQSSATSSEVGPPVETASPLEMENGSINASIKGKLDGKMHGQECNGNMEGTGSGRGMAKEEQPQLSADMNMVSKPTGKA</sequence>
<evidence type="ECO:0000256" key="2">
    <source>
        <dbReference type="SAM" id="MobiDB-lite"/>
    </source>
</evidence>
<evidence type="ECO:0000313" key="4">
    <source>
        <dbReference type="Proteomes" id="UP001279734"/>
    </source>
</evidence>
<feature type="compositionally biased region" description="Low complexity" evidence="2">
    <location>
        <begin position="601"/>
        <end position="615"/>
    </location>
</feature>